<dbReference type="PIRSF" id="PIRSF016636">
    <property type="entry name" value="AlgI_DltB"/>
    <property type="match status" value="1"/>
</dbReference>
<keyword evidence="3 7" id="KW-1003">Cell membrane</keyword>
<feature type="transmembrane region" description="Helical" evidence="8">
    <location>
        <begin position="48"/>
        <end position="64"/>
    </location>
</feature>
<name>A0A923LDB0_9FIRM</name>
<evidence type="ECO:0000256" key="6">
    <source>
        <dbReference type="ARBA" id="ARBA00023136"/>
    </source>
</evidence>
<feature type="transmembrane region" description="Helical" evidence="8">
    <location>
        <begin position="149"/>
        <end position="167"/>
    </location>
</feature>
<dbReference type="AlphaFoldDB" id="A0A923LDB0"/>
<feature type="transmembrane region" description="Helical" evidence="8">
    <location>
        <begin position="6"/>
        <end position="22"/>
    </location>
</feature>
<comment type="similarity">
    <text evidence="2 7">Belongs to the membrane-bound acyltransferase family.</text>
</comment>
<keyword evidence="10" id="KW-1185">Reference proteome</keyword>
<feature type="transmembrane region" description="Helical" evidence="8">
    <location>
        <begin position="76"/>
        <end position="98"/>
    </location>
</feature>
<dbReference type="GO" id="GO:0016746">
    <property type="term" value="F:acyltransferase activity"/>
    <property type="evidence" value="ECO:0007669"/>
    <property type="project" value="UniProtKB-KW"/>
</dbReference>
<protein>
    <submittedName>
        <fullName evidence="9">MBOAT family protein</fullName>
    </submittedName>
</protein>
<dbReference type="InterPro" id="IPR004299">
    <property type="entry name" value="MBOAT_fam"/>
</dbReference>
<evidence type="ECO:0000313" key="9">
    <source>
        <dbReference type="EMBL" id="MBC5660468.1"/>
    </source>
</evidence>
<gene>
    <name evidence="9" type="ORF">H8S44_11880</name>
</gene>
<dbReference type="RefSeq" id="WP_186872304.1">
    <property type="nucleotide sequence ID" value="NZ_JACOOR010000006.1"/>
</dbReference>
<keyword evidence="5 8" id="KW-1133">Transmembrane helix</keyword>
<keyword evidence="6 7" id="KW-0472">Membrane</keyword>
<dbReference type="GO" id="GO:0005886">
    <property type="term" value="C:plasma membrane"/>
    <property type="evidence" value="ECO:0007669"/>
    <property type="project" value="UniProtKB-SubCell"/>
</dbReference>
<proteinExistence type="inferred from homology"/>
<evidence type="ECO:0000256" key="7">
    <source>
        <dbReference type="PIRNR" id="PIRNR016636"/>
    </source>
</evidence>
<evidence type="ECO:0000256" key="2">
    <source>
        <dbReference type="ARBA" id="ARBA00010323"/>
    </source>
</evidence>
<dbReference type="Pfam" id="PF03062">
    <property type="entry name" value="MBOAT"/>
    <property type="match status" value="1"/>
</dbReference>
<dbReference type="InterPro" id="IPR028362">
    <property type="entry name" value="AlgI"/>
</dbReference>
<comment type="subcellular location">
    <subcellularLocation>
        <location evidence="1">Cell membrane</location>
        <topology evidence="1">Multi-pass membrane protein</topology>
    </subcellularLocation>
</comment>
<feature type="transmembrane region" description="Helical" evidence="8">
    <location>
        <begin position="118"/>
        <end position="137"/>
    </location>
</feature>
<evidence type="ECO:0000256" key="3">
    <source>
        <dbReference type="ARBA" id="ARBA00022475"/>
    </source>
</evidence>
<evidence type="ECO:0000313" key="10">
    <source>
        <dbReference type="Proteomes" id="UP000649345"/>
    </source>
</evidence>
<sequence>MLFNSLQFAIFFPVAALVYFMIPKKLRCLWLLLASYAFYMSASPKYVVFLLFSTLVTYGGGLLVERAEPKKKKLYMWLTFLCSLGVLGLLKYLDFLLGNVNTVLGMAGMGPVNKPFSIGLPVGISFYTFQSLGYMVDIYRGDTKAERNILNYALFVSFFPVILSGPIERSGNLLRQIRELPEKALWNFGRVAGGLTLLLFGLFQKMVIADRIAILANQVFDNYHMYGTFGLTVGAIAYTIQIYCDFASYSMMAFGVAKVLDFGITENFRTPYFSRSMREFWRRWHISLSSWFRDYLYIPLGGSRCGKGRRYFNLMVTFLASGLWHGASWSFVVWGGLHGLYQIIGYELRGVKDRINEKLHTKTDCFSYKLGQVLVTFCLTAFAWIFFRANSLSDAFGYIRRMLTKPDLWNLFNGGLYSLGLDRVEMNVLFVSLLVLLLADLVRYFRKQQLDAFLAEQNLWFRWSVLLALIAAVAIFGIYGPGYDAQQFIYFQF</sequence>
<dbReference type="EMBL" id="JACOOR010000006">
    <property type="protein sequence ID" value="MBC5660468.1"/>
    <property type="molecule type" value="Genomic_DNA"/>
</dbReference>
<dbReference type="InterPro" id="IPR024194">
    <property type="entry name" value="Ac/AlaTfrase_AlgI/DltB"/>
</dbReference>
<dbReference type="InterPro" id="IPR051085">
    <property type="entry name" value="MB_O-acyltransferase"/>
</dbReference>
<dbReference type="GO" id="GO:0042121">
    <property type="term" value="P:alginic acid biosynthetic process"/>
    <property type="evidence" value="ECO:0007669"/>
    <property type="project" value="InterPro"/>
</dbReference>
<evidence type="ECO:0000256" key="5">
    <source>
        <dbReference type="ARBA" id="ARBA00022989"/>
    </source>
</evidence>
<organism evidence="9 10">
    <name type="scientific">Anaerosacchariphilus hominis</name>
    <dbReference type="NCBI Taxonomy" id="2763017"/>
    <lineage>
        <taxon>Bacteria</taxon>
        <taxon>Bacillati</taxon>
        <taxon>Bacillota</taxon>
        <taxon>Clostridia</taxon>
        <taxon>Lachnospirales</taxon>
        <taxon>Lachnospiraceae</taxon>
        <taxon>Anaerosacchariphilus</taxon>
    </lineage>
</organism>
<feature type="transmembrane region" description="Helical" evidence="8">
    <location>
        <begin position="465"/>
        <end position="483"/>
    </location>
</feature>
<keyword evidence="7" id="KW-0808">Transferase</keyword>
<keyword evidence="4 8" id="KW-0812">Transmembrane</keyword>
<evidence type="ECO:0000256" key="8">
    <source>
        <dbReference type="SAM" id="Phobius"/>
    </source>
</evidence>
<reference evidence="9" key="1">
    <citation type="submission" date="2020-08" db="EMBL/GenBank/DDBJ databases">
        <title>Genome public.</title>
        <authorList>
            <person name="Liu C."/>
            <person name="Sun Q."/>
        </authorList>
    </citation>
    <scope>NUCLEOTIDE SEQUENCE</scope>
    <source>
        <strain evidence="9">NSJ-68</strain>
    </source>
</reference>
<dbReference type="PANTHER" id="PTHR13285">
    <property type="entry name" value="ACYLTRANSFERASE"/>
    <property type="match status" value="1"/>
</dbReference>
<dbReference type="PANTHER" id="PTHR13285:SF18">
    <property type="entry name" value="PROTEIN-CYSTEINE N-PALMITOYLTRANSFERASE RASP"/>
    <property type="match status" value="1"/>
</dbReference>
<feature type="transmembrane region" description="Helical" evidence="8">
    <location>
        <begin position="223"/>
        <end position="240"/>
    </location>
</feature>
<feature type="transmembrane region" description="Helical" evidence="8">
    <location>
        <begin position="187"/>
        <end position="203"/>
    </location>
</feature>
<evidence type="ECO:0000256" key="1">
    <source>
        <dbReference type="ARBA" id="ARBA00004651"/>
    </source>
</evidence>
<keyword evidence="7" id="KW-0012">Acyltransferase</keyword>
<feature type="transmembrane region" description="Helical" evidence="8">
    <location>
        <begin position="426"/>
        <end position="445"/>
    </location>
</feature>
<feature type="transmembrane region" description="Helical" evidence="8">
    <location>
        <begin position="365"/>
        <end position="387"/>
    </location>
</feature>
<comment type="caution">
    <text evidence="9">The sequence shown here is derived from an EMBL/GenBank/DDBJ whole genome shotgun (WGS) entry which is preliminary data.</text>
</comment>
<accession>A0A923LDB0</accession>
<dbReference type="Proteomes" id="UP000649345">
    <property type="component" value="Unassembled WGS sequence"/>
</dbReference>
<evidence type="ECO:0000256" key="4">
    <source>
        <dbReference type="ARBA" id="ARBA00022692"/>
    </source>
</evidence>
<dbReference type="PIRSF" id="PIRSF500217">
    <property type="entry name" value="AlgI"/>
    <property type="match status" value="1"/>
</dbReference>
<feature type="transmembrane region" description="Helical" evidence="8">
    <location>
        <begin position="322"/>
        <end position="344"/>
    </location>
</feature>